<dbReference type="GO" id="GO:0032259">
    <property type="term" value="P:methylation"/>
    <property type="evidence" value="ECO:0007669"/>
    <property type="project" value="UniProtKB-KW"/>
</dbReference>
<dbReference type="PANTHER" id="PTHR33990:SF2">
    <property type="entry name" value="PHNB-LIKE DOMAIN-CONTAINING PROTEIN"/>
    <property type="match status" value="1"/>
</dbReference>
<reference evidence="2 3" key="1">
    <citation type="submission" date="2018-02" db="EMBL/GenBank/DDBJ databases">
        <title>Genomic Encyclopedia of Archaeal and Bacterial Type Strains, Phase II (KMG-II): from individual species to whole genera.</title>
        <authorList>
            <person name="Goeker M."/>
        </authorList>
    </citation>
    <scope>NUCLEOTIDE SEQUENCE [LARGE SCALE GENOMIC DNA]</scope>
    <source>
        <strain evidence="2 3">DSM 29526</strain>
    </source>
</reference>
<dbReference type="InterPro" id="IPR029068">
    <property type="entry name" value="Glyas_Bleomycin-R_OHBP_Dase"/>
</dbReference>
<dbReference type="EMBL" id="PTJC01000005">
    <property type="protein sequence ID" value="PPK87856.1"/>
    <property type="molecule type" value="Genomic_DNA"/>
</dbReference>
<dbReference type="Proteomes" id="UP000237662">
    <property type="component" value="Unassembled WGS sequence"/>
</dbReference>
<keyword evidence="2" id="KW-0830">Ubiquinone</keyword>
<feature type="domain" description="PhnB-like" evidence="1">
    <location>
        <begin position="5"/>
        <end position="106"/>
    </location>
</feature>
<dbReference type="CDD" id="cd06588">
    <property type="entry name" value="PhnB_like"/>
    <property type="match status" value="1"/>
</dbReference>
<gene>
    <name evidence="2" type="ORF">CLV84_0809</name>
</gene>
<dbReference type="SUPFAM" id="SSF54593">
    <property type="entry name" value="Glyoxalase/Bleomycin resistance protein/Dihydroxybiphenyl dioxygenase"/>
    <property type="match status" value="1"/>
</dbReference>
<keyword evidence="2" id="KW-0489">Methyltransferase</keyword>
<evidence type="ECO:0000313" key="2">
    <source>
        <dbReference type="EMBL" id="PPK87856.1"/>
    </source>
</evidence>
<keyword evidence="3" id="KW-1185">Reference proteome</keyword>
<dbReference type="Pfam" id="PF06983">
    <property type="entry name" value="3-dmu-9_3-mt"/>
    <property type="match status" value="1"/>
</dbReference>
<sequence length="141" mass="15806">MTLPIHPCLWFDGTAGEAARYYCSVFPDSRILSENPMVVNFELNGRTFMGLNGGPQFSFNEAVSFVVTCADQDEIDHYWTHLTADGGREGNCGWLKDKYGLSWQIVPAVLPKLLGDPVRGPRVMEAFRKMKKFDIEALTNA</sequence>
<dbReference type="InterPro" id="IPR028973">
    <property type="entry name" value="PhnB-like"/>
</dbReference>
<dbReference type="AlphaFoldDB" id="A0A2S6I8N0"/>
<comment type="caution">
    <text evidence="2">The sequence shown here is derived from an EMBL/GenBank/DDBJ whole genome shotgun (WGS) entry which is preliminary data.</text>
</comment>
<evidence type="ECO:0000259" key="1">
    <source>
        <dbReference type="Pfam" id="PF06983"/>
    </source>
</evidence>
<dbReference type="PANTHER" id="PTHR33990">
    <property type="entry name" value="PROTEIN YJDN-RELATED"/>
    <property type="match status" value="1"/>
</dbReference>
<name>A0A2S6I8N0_9BACT</name>
<dbReference type="GO" id="GO:0008168">
    <property type="term" value="F:methyltransferase activity"/>
    <property type="evidence" value="ECO:0007669"/>
    <property type="project" value="UniProtKB-KW"/>
</dbReference>
<dbReference type="OrthoDB" id="9806473at2"/>
<evidence type="ECO:0000313" key="3">
    <source>
        <dbReference type="Proteomes" id="UP000237662"/>
    </source>
</evidence>
<organism evidence="2 3">
    <name type="scientific">Neolewinella xylanilytica</name>
    <dbReference type="NCBI Taxonomy" id="1514080"/>
    <lineage>
        <taxon>Bacteria</taxon>
        <taxon>Pseudomonadati</taxon>
        <taxon>Bacteroidota</taxon>
        <taxon>Saprospiria</taxon>
        <taxon>Saprospirales</taxon>
        <taxon>Lewinellaceae</taxon>
        <taxon>Neolewinella</taxon>
    </lineage>
</organism>
<proteinExistence type="predicted"/>
<dbReference type="Gene3D" id="3.10.180.10">
    <property type="entry name" value="2,3-Dihydroxybiphenyl 1,2-Dioxygenase, domain 1"/>
    <property type="match status" value="1"/>
</dbReference>
<dbReference type="InterPro" id="IPR009725">
    <property type="entry name" value="3_dmu_93_MTrfase"/>
</dbReference>
<dbReference type="PIRSF" id="PIRSF021700">
    <property type="entry name" value="3_dmu_93_MTrfase"/>
    <property type="match status" value="1"/>
</dbReference>
<dbReference type="RefSeq" id="WP_104418435.1">
    <property type="nucleotide sequence ID" value="NZ_PTJC01000005.1"/>
</dbReference>
<keyword evidence="2" id="KW-0808">Transferase</keyword>
<accession>A0A2S6I8N0</accession>
<protein>
    <submittedName>
        <fullName evidence="2">Putative 3-demethylubiquinone-9 3-methyltransferase (Glyoxalase superfamily)</fullName>
    </submittedName>
</protein>